<dbReference type="RefSeq" id="WP_045030621.1">
    <property type="nucleotide sequence ID" value="NZ_JRHC01000003.1"/>
</dbReference>
<dbReference type="PANTHER" id="PTHR10000:SF8">
    <property type="entry name" value="HAD SUPERFAMILY HYDROLASE-LIKE, TYPE 3"/>
    <property type="match status" value="1"/>
</dbReference>
<reference evidence="1 2" key="1">
    <citation type="submission" date="2014-09" db="EMBL/GenBank/DDBJ databases">
        <title>Draft Genome Sequence of Draconibacterium sp. JN14CK-3.</title>
        <authorList>
            <person name="Dong C."/>
            <person name="Lai Q."/>
            <person name="Shao Z."/>
        </authorList>
    </citation>
    <scope>NUCLEOTIDE SEQUENCE [LARGE SCALE GENOMIC DNA]</scope>
    <source>
        <strain evidence="1 2">JN14CK-3</strain>
    </source>
</reference>
<keyword evidence="2" id="KW-1185">Reference proteome</keyword>
<dbReference type="NCBIfam" id="TIGR01484">
    <property type="entry name" value="HAD-SF-IIB"/>
    <property type="match status" value="1"/>
</dbReference>
<dbReference type="Gene3D" id="3.30.1240.10">
    <property type="match status" value="1"/>
</dbReference>
<dbReference type="Pfam" id="PF08282">
    <property type="entry name" value="Hydrolase_3"/>
    <property type="match status" value="1"/>
</dbReference>
<dbReference type="InterPro" id="IPR006379">
    <property type="entry name" value="HAD-SF_hydro_IIB"/>
</dbReference>
<dbReference type="EMBL" id="JRHC01000003">
    <property type="protein sequence ID" value="KJF43348.1"/>
    <property type="molecule type" value="Genomic_DNA"/>
</dbReference>
<proteinExistence type="predicted"/>
<dbReference type="STRING" id="1544798.LH29_14000"/>
<evidence type="ECO:0000313" key="2">
    <source>
        <dbReference type="Proteomes" id="UP000032544"/>
    </source>
</evidence>
<accession>A0A0D8JC29</accession>
<sequence>MKNIKLVATDLDGTFLKNDRSVSQANIDALHKLGEKQIVRVAATGRNLQKVKDVLQPDLPFDYVVFSSGAGVYNWQKKELIANQNIKVSSAQKLLTHFVQQDVNFHAFYPVPDNHKHYYYRGKDDCEEFERYFKFNVAHAEPLNTDELPNGELCQFLIIIKQNEERFNRLKTEIEALCPEIRVIRASSPITPGYIWIEVFHHSVSKGNGVNEICKRLGISKDETMGLGNDYNDFDLLEFTMHSFLTDNSPHEIKNKYPIIPSNENDAFAFSVQSLLT</sequence>
<protein>
    <recommendedName>
        <fullName evidence="3">Haloacid dehalogenase</fullName>
    </recommendedName>
</protein>
<dbReference type="InterPro" id="IPR023214">
    <property type="entry name" value="HAD_sf"/>
</dbReference>
<dbReference type="GO" id="GO:0016791">
    <property type="term" value="F:phosphatase activity"/>
    <property type="evidence" value="ECO:0007669"/>
    <property type="project" value="TreeGrafter"/>
</dbReference>
<dbReference type="SUPFAM" id="SSF56784">
    <property type="entry name" value="HAD-like"/>
    <property type="match status" value="1"/>
</dbReference>
<dbReference type="InterPro" id="IPR036412">
    <property type="entry name" value="HAD-like_sf"/>
</dbReference>
<comment type="caution">
    <text evidence="1">The sequence shown here is derived from an EMBL/GenBank/DDBJ whole genome shotgun (WGS) entry which is preliminary data.</text>
</comment>
<gene>
    <name evidence="1" type="ORF">LH29_14000</name>
</gene>
<name>A0A0D8JC29_9BACT</name>
<evidence type="ECO:0000313" key="1">
    <source>
        <dbReference type="EMBL" id="KJF43348.1"/>
    </source>
</evidence>
<dbReference type="Proteomes" id="UP000032544">
    <property type="component" value="Unassembled WGS sequence"/>
</dbReference>
<dbReference type="GO" id="GO:0005829">
    <property type="term" value="C:cytosol"/>
    <property type="evidence" value="ECO:0007669"/>
    <property type="project" value="TreeGrafter"/>
</dbReference>
<dbReference type="PANTHER" id="PTHR10000">
    <property type="entry name" value="PHOSPHOSERINE PHOSPHATASE"/>
    <property type="match status" value="1"/>
</dbReference>
<dbReference type="OrthoDB" id="9814970at2"/>
<dbReference type="AlphaFoldDB" id="A0A0D8JC29"/>
<dbReference type="GO" id="GO:0000287">
    <property type="term" value="F:magnesium ion binding"/>
    <property type="evidence" value="ECO:0007669"/>
    <property type="project" value="TreeGrafter"/>
</dbReference>
<dbReference type="Gene3D" id="3.40.50.1000">
    <property type="entry name" value="HAD superfamily/HAD-like"/>
    <property type="match status" value="1"/>
</dbReference>
<organism evidence="1 2">
    <name type="scientific">Draconibacterium sediminis</name>
    <dbReference type="NCBI Taxonomy" id="1544798"/>
    <lineage>
        <taxon>Bacteria</taxon>
        <taxon>Pseudomonadati</taxon>
        <taxon>Bacteroidota</taxon>
        <taxon>Bacteroidia</taxon>
        <taxon>Marinilabiliales</taxon>
        <taxon>Prolixibacteraceae</taxon>
        <taxon>Draconibacterium</taxon>
    </lineage>
</organism>
<evidence type="ECO:0008006" key="3">
    <source>
        <dbReference type="Google" id="ProtNLM"/>
    </source>
</evidence>